<evidence type="ECO:0000313" key="3">
    <source>
        <dbReference type="Proteomes" id="UP000235371"/>
    </source>
</evidence>
<evidence type="ECO:0000313" key="2">
    <source>
        <dbReference type="EMBL" id="PMD56714.1"/>
    </source>
</evidence>
<feature type="region of interest" description="Disordered" evidence="1">
    <location>
        <begin position="1"/>
        <end position="36"/>
    </location>
</feature>
<keyword evidence="3" id="KW-1185">Reference proteome</keyword>
<sequence length="113" mass="12275">MSNPDPPPFFPLPNIPLPSSPLNQAKRAHNHHPIPIPILHNQTPLFQRRIPVPVPASWHSGTLQPGGRPPPRERLLSCAAAHCTPHRPCSASAVPGLNSCMHPFGARLTVPQK</sequence>
<accession>A0A2J6T117</accession>
<feature type="compositionally biased region" description="Pro residues" evidence="1">
    <location>
        <begin position="1"/>
        <end position="19"/>
    </location>
</feature>
<dbReference type="GeneID" id="36580055"/>
<dbReference type="InParanoid" id="A0A2J6T117"/>
<dbReference type="AlphaFoldDB" id="A0A2J6T117"/>
<organism evidence="2 3">
    <name type="scientific">Hyaloscypha bicolor E</name>
    <dbReference type="NCBI Taxonomy" id="1095630"/>
    <lineage>
        <taxon>Eukaryota</taxon>
        <taxon>Fungi</taxon>
        <taxon>Dikarya</taxon>
        <taxon>Ascomycota</taxon>
        <taxon>Pezizomycotina</taxon>
        <taxon>Leotiomycetes</taxon>
        <taxon>Helotiales</taxon>
        <taxon>Hyaloscyphaceae</taxon>
        <taxon>Hyaloscypha</taxon>
        <taxon>Hyaloscypha bicolor</taxon>
    </lineage>
</organism>
<name>A0A2J6T117_9HELO</name>
<dbReference type="Proteomes" id="UP000235371">
    <property type="component" value="Unassembled WGS sequence"/>
</dbReference>
<reference evidence="2 3" key="1">
    <citation type="submission" date="2016-04" db="EMBL/GenBank/DDBJ databases">
        <title>A degradative enzymes factory behind the ericoid mycorrhizal symbiosis.</title>
        <authorList>
            <consortium name="DOE Joint Genome Institute"/>
            <person name="Martino E."/>
            <person name="Morin E."/>
            <person name="Grelet G."/>
            <person name="Kuo A."/>
            <person name="Kohler A."/>
            <person name="Daghino S."/>
            <person name="Barry K."/>
            <person name="Choi C."/>
            <person name="Cichocki N."/>
            <person name="Clum A."/>
            <person name="Copeland A."/>
            <person name="Hainaut M."/>
            <person name="Haridas S."/>
            <person name="Labutti K."/>
            <person name="Lindquist E."/>
            <person name="Lipzen A."/>
            <person name="Khouja H.-R."/>
            <person name="Murat C."/>
            <person name="Ohm R."/>
            <person name="Olson A."/>
            <person name="Spatafora J."/>
            <person name="Veneault-Fourrey C."/>
            <person name="Henrissat B."/>
            <person name="Grigoriev I."/>
            <person name="Martin F."/>
            <person name="Perotto S."/>
        </authorList>
    </citation>
    <scope>NUCLEOTIDE SEQUENCE [LARGE SCALE GENOMIC DNA]</scope>
    <source>
        <strain evidence="2 3">E</strain>
    </source>
</reference>
<proteinExistence type="predicted"/>
<gene>
    <name evidence="2" type="ORF">K444DRAFT_33320</name>
</gene>
<evidence type="ECO:0000256" key="1">
    <source>
        <dbReference type="SAM" id="MobiDB-lite"/>
    </source>
</evidence>
<dbReference type="EMBL" id="KZ613847">
    <property type="protein sequence ID" value="PMD56714.1"/>
    <property type="molecule type" value="Genomic_DNA"/>
</dbReference>
<protein>
    <submittedName>
        <fullName evidence="2">Uncharacterized protein</fullName>
    </submittedName>
</protein>
<dbReference type="RefSeq" id="XP_024733618.1">
    <property type="nucleotide sequence ID" value="XM_024871973.1"/>
</dbReference>